<organism evidence="1">
    <name type="scientific">Xanthomonas campestris pv. juglandis</name>
    <name type="common">Xanthomonas arboricola pv. juglandis</name>
    <dbReference type="NCBI Taxonomy" id="195709"/>
    <lineage>
        <taxon>Bacteria</taxon>
        <taxon>Pseudomonadati</taxon>
        <taxon>Pseudomonadota</taxon>
        <taxon>Gammaproteobacteria</taxon>
        <taxon>Lysobacterales</taxon>
        <taxon>Lysobacteraceae</taxon>
        <taxon>Xanthomonas</taxon>
    </lineage>
</organism>
<dbReference type="EMBL" id="LR824643">
    <property type="protein sequence ID" value="CAD0329368.1"/>
    <property type="molecule type" value="Genomic_DNA"/>
</dbReference>
<dbReference type="RefSeq" id="WP_144422095.1">
    <property type="nucleotide sequence ID" value="NZ_CP168206.1"/>
</dbReference>
<gene>
    <name evidence="2" type="ORF">XSP_002318</name>
    <name evidence="1" type="ORF">XSP_002341</name>
</gene>
<proteinExistence type="predicted"/>
<dbReference type="EMBL" id="LR861807">
    <property type="protein sequence ID" value="CAD1792647.1"/>
    <property type="molecule type" value="Genomic_DNA"/>
</dbReference>
<evidence type="ECO:0000313" key="1">
    <source>
        <dbReference type="EMBL" id="CAD0329368.1"/>
    </source>
</evidence>
<evidence type="ECO:0000313" key="3">
    <source>
        <dbReference type="Proteomes" id="UP000514411"/>
    </source>
</evidence>
<evidence type="ECO:0000313" key="2">
    <source>
        <dbReference type="EMBL" id="CAD1792647.1"/>
    </source>
</evidence>
<sequence length="73" mass="8121">MSEQSDTPMEGQSRGLMEAGAETLALCHGVQALVRTLSKDQRAEFGRHLRSLQPRHINSAYARIQSELIRASQ</sequence>
<dbReference type="AlphaFoldDB" id="A0A8E4ET39"/>
<reference evidence="1 3" key="1">
    <citation type="submission" date="2020-07" db="EMBL/GenBank/DDBJ databases">
        <authorList>
            <person name="Teixeira M."/>
        </authorList>
    </citation>
    <scope>NUCLEOTIDE SEQUENCE</scope>
    <source>
        <strain evidence="2">3</strain>
        <strain evidence="1">Xanthomonas arboricola pv. juglandis CPBF 427</strain>
    </source>
</reference>
<accession>A0A8E4ET39</accession>
<protein>
    <submittedName>
        <fullName evidence="1">Uncharacterized protein</fullName>
    </submittedName>
</protein>
<name>A0A8E4ET39_XANCJ</name>
<dbReference type="Proteomes" id="UP000514411">
    <property type="component" value="Chromosome"/>
</dbReference>